<keyword evidence="3" id="KW-1185">Reference proteome</keyword>
<dbReference type="InterPro" id="IPR002575">
    <property type="entry name" value="Aminoglycoside_PTrfase"/>
</dbReference>
<dbReference type="InterPro" id="IPR011009">
    <property type="entry name" value="Kinase-like_dom_sf"/>
</dbReference>
<proteinExistence type="predicted"/>
<protein>
    <submittedName>
        <fullName evidence="2">Phosphotransferase</fullName>
    </submittedName>
</protein>
<keyword evidence="2" id="KW-0808">Transferase</keyword>
<dbReference type="KEGG" id="lit:FPZ52_10300"/>
<dbReference type="OrthoDB" id="9809275at2"/>
<feature type="domain" description="Aminoglycoside phosphotransferase" evidence="1">
    <location>
        <begin position="23"/>
        <end position="257"/>
    </location>
</feature>
<gene>
    <name evidence="2" type="ORF">FPZ52_10300</name>
</gene>
<dbReference type="EMBL" id="CP042261">
    <property type="protein sequence ID" value="QDY69968.1"/>
    <property type="molecule type" value="Genomic_DNA"/>
</dbReference>
<dbReference type="SUPFAM" id="SSF56112">
    <property type="entry name" value="Protein kinase-like (PK-like)"/>
    <property type="match status" value="1"/>
</dbReference>
<dbReference type="AlphaFoldDB" id="A0A5B8IZC9"/>
<dbReference type="Pfam" id="PF01636">
    <property type="entry name" value="APH"/>
    <property type="match status" value="1"/>
</dbReference>
<sequence>MTRSEEIAQFLRVAGWEDATHIPLAGDADARRYIRLRRGNGETAILMDAPPAPDDSTIRFVRIDEHLTRVGLSAPAIAAQHPERGLLLLEDFGDAQFAAVMRDAPRKTEELYLAAVDLLIDLSRKPSPDHLPCYDPAAYPPLIAPVWDWYLAQGSVAPDGAAEHLVQALDPLMRRHCQTQQPVLCLRDYHVENLIWLPERGDVQRVGLLDFQDAFIGHPAYDLVSLLEDARRDTSPELRERLLRHFLNETGFDEDSLRVACAVLAAQRNLRILGIFARLSLHVGKPRYIALIPRVWSHLQNDLSHPALAPLRDAVAQWLPEPTPDYLDQLRRP</sequence>
<organism evidence="2 3">
    <name type="scientific">Qingshengfaniella alkalisoli</name>
    <dbReference type="NCBI Taxonomy" id="2599296"/>
    <lineage>
        <taxon>Bacteria</taxon>
        <taxon>Pseudomonadati</taxon>
        <taxon>Pseudomonadota</taxon>
        <taxon>Alphaproteobacteria</taxon>
        <taxon>Rhodobacterales</taxon>
        <taxon>Paracoccaceae</taxon>
        <taxon>Qingshengfaniella</taxon>
    </lineage>
</organism>
<dbReference type="Gene3D" id="3.90.1200.10">
    <property type="match status" value="1"/>
</dbReference>
<dbReference type="Proteomes" id="UP000318483">
    <property type="component" value="Chromosome"/>
</dbReference>
<evidence type="ECO:0000313" key="2">
    <source>
        <dbReference type="EMBL" id="QDY69968.1"/>
    </source>
</evidence>
<accession>A0A5B8IZC9</accession>
<evidence type="ECO:0000259" key="1">
    <source>
        <dbReference type="Pfam" id="PF01636"/>
    </source>
</evidence>
<dbReference type="Gene3D" id="3.30.200.20">
    <property type="entry name" value="Phosphorylase Kinase, domain 1"/>
    <property type="match status" value="1"/>
</dbReference>
<dbReference type="RefSeq" id="WP_146365344.1">
    <property type="nucleotide sequence ID" value="NZ_CP042261.1"/>
</dbReference>
<name>A0A5B8IZC9_9RHOB</name>
<reference evidence="2 3" key="1">
    <citation type="submission" date="2019-07" db="EMBL/GenBank/DDBJ databases">
        <title>Litoreibacter alkalisoli sp. nov., isolated from saline-alkaline soil.</title>
        <authorList>
            <person name="Wang S."/>
            <person name="Xu L."/>
            <person name="Xing Y.-T."/>
            <person name="Sun J.-Q."/>
        </authorList>
    </citation>
    <scope>NUCLEOTIDE SEQUENCE [LARGE SCALE GENOMIC DNA]</scope>
    <source>
        <strain evidence="2 3">LN3S51</strain>
    </source>
</reference>
<evidence type="ECO:0000313" key="3">
    <source>
        <dbReference type="Proteomes" id="UP000318483"/>
    </source>
</evidence>
<dbReference type="GO" id="GO:0016740">
    <property type="term" value="F:transferase activity"/>
    <property type="evidence" value="ECO:0007669"/>
    <property type="project" value="UniProtKB-KW"/>
</dbReference>